<name>A0A9W6Z6W2_9STRA</name>
<organism evidence="2 3">
    <name type="scientific">Triparma laevis f. longispina</name>
    <dbReference type="NCBI Taxonomy" id="1714387"/>
    <lineage>
        <taxon>Eukaryota</taxon>
        <taxon>Sar</taxon>
        <taxon>Stramenopiles</taxon>
        <taxon>Ochrophyta</taxon>
        <taxon>Bolidophyceae</taxon>
        <taxon>Parmales</taxon>
        <taxon>Triparmaceae</taxon>
        <taxon>Triparma</taxon>
    </lineage>
</organism>
<dbReference type="OrthoDB" id="10484433at2759"/>
<evidence type="ECO:0000313" key="2">
    <source>
        <dbReference type="EMBL" id="GMH49197.1"/>
    </source>
</evidence>
<accession>A0A9W6Z6W2</accession>
<feature type="compositionally biased region" description="Basic residues" evidence="1">
    <location>
        <begin position="395"/>
        <end position="406"/>
    </location>
</feature>
<dbReference type="AlphaFoldDB" id="A0A9W6Z6W2"/>
<protein>
    <submittedName>
        <fullName evidence="2">Uncharacterized protein</fullName>
    </submittedName>
</protein>
<sequence>MHSLNESSVLSRLGEVDRFINNWDATHTPRGEVHDGLVGMSSSNPWVGGLDRFASTLRSGDPTRKHHNEGHHTEPKKSKAAGNRKSGHGHGHSGHGHGYSHGLGHEITNEYLDNLDHWGDESEILNDLNVTAETIGDVMDGARSTLKPELNATLTQQMGNLMSLENEIRQNNKLWKLKLNSIRSELGNVGVMSVNYSPARMGYGGGTENFLDRGANNTSTQNGGNLSTSIALENVKRSLEQSTDQKISEIVEGQRSMKDEIMRKIEEVAGAQIEANAGGHVHFERGGSGHGRRSTHGSIDGDDGGHSHKTKRGSKKSTHKVPSPPHSPHHPRRHTHSGGGSVGSVGSGSPTHGGGGHFDDDFYEGETRLKHKQRTQSAISSLSAGTKTTKGTGKGTKKKTTKKTRKNPTSTTTRQNKTMTKTTKKKSHQKMPIPQKSKKKPAVPKTSNSAPFKSAAHHYESASFPWVGRELKQNSIGR</sequence>
<comment type="caution">
    <text evidence="2">The sequence shown here is derived from an EMBL/GenBank/DDBJ whole genome shotgun (WGS) entry which is preliminary data.</text>
</comment>
<feature type="compositionally biased region" description="Basic residues" evidence="1">
    <location>
        <begin position="307"/>
        <end position="319"/>
    </location>
</feature>
<dbReference type="Proteomes" id="UP001165122">
    <property type="component" value="Unassembled WGS sequence"/>
</dbReference>
<feature type="compositionally biased region" description="Polar residues" evidence="1">
    <location>
        <begin position="375"/>
        <end position="384"/>
    </location>
</feature>
<proteinExistence type="predicted"/>
<feature type="compositionally biased region" description="Basic residues" evidence="1">
    <location>
        <begin position="327"/>
        <end position="336"/>
    </location>
</feature>
<gene>
    <name evidence="2" type="ORF">TrLO_g9960</name>
</gene>
<feature type="compositionally biased region" description="Basic residues" evidence="1">
    <location>
        <begin position="85"/>
        <end position="95"/>
    </location>
</feature>
<feature type="compositionally biased region" description="Low complexity" evidence="1">
    <location>
        <begin position="407"/>
        <end position="421"/>
    </location>
</feature>
<evidence type="ECO:0000256" key="1">
    <source>
        <dbReference type="SAM" id="MobiDB-lite"/>
    </source>
</evidence>
<keyword evidence="3" id="KW-1185">Reference proteome</keyword>
<dbReference type="EMBL" id="BRXW01000380">
    <property type="protein sequence ID" value="GMH49197.1"/>
    <property type="molecule type" value="Genomic_DNA"/>
</dbReference>
<evidence type="ECO:0000313" key="3">
    <source>
        <dbReference type="Proteomes" id="UP001165122"/>
    </source>
</evidence>
<feature type="compositionally biased region" description="Basic and acidic residues" evidence="1">
    <location>
        <begin position="357"/>
        <end position="368"/>
    </location>
</feature>
<feature type="region of interest" description="Disordered" evidence="1">
    <location>
        <begin position="276"/>
        <end position="459"/>
    </location>
</feature>
<feature type="compositionally biased region" description="Gly residues" evidence="1">
    <location>
        <begin position="337"/>
        <end position="356"/>
    </location>
</feature>
<reference evidence="3" key="1">
    <citation type="journal article" date="2023" name="Commun. Biol.">
        <title>Genome analysis of Parmales, the sister group of diatoms, reveals the evolutionary specialization of diatoms from phago-mixotrophs to photoautotrophs.</title>
        <authorList>
            <person name="Ban H."/>
            <person name="Sato S."/>
            <person name="Yoshikawa S."/>
            <person name="Yamada K."/>
            <person name="Nakamura Y."/>
            <person name="Ichinomiya M."/>
            <person name="Sato N."/>
            <person name="Blanc-Mathieu R."/>
            <person name="Endo H."/>
            <person name="Kuwata A."/>
            <person name="Ogata H."/>
        </authorList>
    </citation>
    <scope>NUCLEOTIDE SEQUENCE [LARGE SCALE GENOMIC DNA]</scope>
    <source>
        <strain evidence="3">NIES 3700</strain>
    </source>
</reference>
<feature type="region of interest" description="Disordered" evidence="1">
    <location>
        <begin position="51"/>
        <end position="102"/>
    </location>
</feature>